<evidence type="ECO:0000313" key="2">
    <source>
        <dbReference type="EMBL" id="BET96542.1"/>
    </source>
</evidence>
<accession>A0ABM8JVX0</accession>
<proteinExistence type="predicted"/>
<dbReference type="EMBL" id="AP028978">
    <property type="protein sequence ID" value="BET96542.1"/>
    <property type="molecule type" value="Genomic_DNA"/>
</dbReference>
<keyword evidence="1" id="KW-0732">Signal</keyword>
<evidence type="ECO:0000313" key="3">
    <source>
        <dbReference type="Proteomes" id="UP001529514"/>
    </source>
</evidence>
<keyword evidence="3" id="KW-1185">Reference proteome</keyword>
<name>A0ABM8JVX0_9GAMM</name>
<sequence>MFKKYFALLVMTASLASCTIVEHPRQTKQEEKNYDDIAVYVKDGLYKCEYVTAVDSGLYGGVTVVDNGMMLLKIGRIDDYEASMSVALSSGLSYSSKGLKLQKPEKNGTEYLENPSLTGSGSPGMAFRYNYLDNGGVALRASLVFVIGSQAMSMQTNWCEEINTSKNKANKLNGNPKPAKSVIGQPQKVVSNRLPEPKNKAAFDNFKVILSDFFIKDEIESIKNGKATAALDDTYGPYSAEEMYRDYKRNELVANNKYKGKKNRILGTVESVTENFMGHAVVKAINPNYLLGGAMLNVDKNDPYVLNLVPGSSLDMVCTGRGFVMDNPILDKCVSTENYVKSQAQTNPKMLKVINGFSYVFYVPNEDILGKECNTLASCKELASIFERVNKDNITEDEKKKVFQMLVMYGITDSASLNERKEKMKKFAEQHKNELEKKFGIESL</sequence>
<gene>
    <name evidence="2" type="ORF">TCT1_14630</name>
</gene>
<feature type="chain" id="PRO_5047163088" description="Lipoprotein" evidence="1">
    <location>
        <begin position="20"/>
        <end position="444"/>
    </location>
</feature>
<protein>
    <recommendedName>
        <fullName evidence="4">Lipoprotein</fullName>
    </recommendedName>
</protein>
<dbReference type="Pfam" id="PF12869">
    <property type="entry name" value="tRNA_anti-like"/>
    <property type="match status" value="1"/>
</dbReference>
<reference evidence="2 3" key="1">
    <citation type="submission" date="2023-10" db="EMBL/GenBank/DDBJ databases">
        <title>Xenorhabdus taiwanensis sp. nov., a symbiotic bacterium associated with the entomopathogenic nematode Steinernema taiwanensis.</title>
        <authorList>
            <person name="Tseng C.T."/>
            <person name="Shu H.Y."/>
            <person name="Chen M.H."/>
            <person name="Fang Y.J."/>
            <person name="Wu T.L."/>
            <person name="Lin Y.C."/>
            <person name="Huang C.J."/>
        </authorList>
    </citation>
    <scope>NUCLEOTIDE SEQUENCE [LARGE SCALE GENOMIC DNA]</scope>
    <source>
        <strain evidence="2 3">TCT-1</strain>
    </source>
</reference>
<organism evidence="2 3">
    <name type="scientific">Xenorhabdus taiwanensis</name>
    <dbReference type="NCBI Taxonomy" id="3085177"/>
    <lineage>
        <taxon>Bacteria</taxon>
        <taxon>Pseudomonadati</taxon>
        <taxon>Pseudomonadota</taxon>
        <taxon>Gammaproteobacteria</taxon>
        <taxon>Enterobacterales</taxon>
        <taxon>Morganellaceae</taxon>
        <taxon>Xenorhabdus</taxon>
    </lineage>
</organism>
<feature type="signal peptide" evidence="1">
    <location>
        <begin position="1"/>
        <end position="19"/>
    </location>
</feature>
<dbReference type="InterPro" id="IPR024422">
    <property type="entry name" value="Protein_unknown_function_OB"/>
</dbReference>
<evidence type="ECO:0000256" key="1">
    <source>
        <dbReference type="SAM" id="SignalP"/>
    </source>
</evidence>
<evidence type="ECO:0008006" key="4">
    <source>
        <dbReference type="Google" id="ProtNLM"/>
    </source>
</evidence>
<dbReference type="PROSITE" id="PS51257">
    <property type="entry name" value="PROKAR_LIPOPROTEIN"/>
    <property type="match status" value="1"/>
</dbReference>
<dbReference type="RefSeq" id="WP_374053304.1">
    <property type="nucleotide sequence ID" value="NZ_AP028978.1"/>
</dbReference>
<dbReference type="Proteomes" id="UP001529514">
    <property type="component" value="Chromosome"/>
</dbReference>